<evidence type="ECO:0000313" key="4">
    <source>
        <dbReference type="EMBL" id="CAG2232193.1"/>
    </source>
</evidence>
<dbReference type="PROSITE" id="PS50088">
    <property type="entry name" value="ANK_REPEAT"/>
    <property type="match status" value="3"/>
</dbReference>
<dbReference type="SUPFAM" id="SSF48403">
    <property type="entry name" value="Ankyrin repeat"/>
    <property type="match status" value="1"/>
</dbReference>
<dbReference type="AlphaFoldDB" id="A0A8S3TF98"/>
<proteinExistence type="predicted"/>
<reference evidence="4" key="1">
    <citation type="submission" date="2021-03" db="EMBL/GenBank/DDBJ databases">
        <authorList>
            <person name="Bekaert M."/>
        </authorList>
    </citation>
    <scope>NUCLEOTIDE SEQUENCE</scope>
</reference>
<sequence length="344" mass="38593">MPTLNINWGSRAAVTKVLNKLEDAIVDTPFDPAEISALLEAVEKKKKTLGNIDEQILNTADSDGITDEKIESDEFQLFSVNCRQTSENNLHGKTEVMIGININNETLFAEIFQIRNQDIMYTCINPREDLCIAATTGDLEKVRNCLAEGADINYEYWILWLPDCAESKVWFTPLHAAAEGVFINIVKLLLERTDIDPKKENKYGATPLHAAAEGGFINIVQLLLERADIDPNKENMFEGDTPLHLAVSGGNLDIVKLFLQRADIDPSKENKDGSTPFDIAAEEERFKILKLLLERTTIDLKKVYKDGNTVLHKATRSGELELVQLLLKTSNIDPNQKNKVRNEV</sequence>
<dbReference type="GO" id="GO:0004842">
    <property type="term" value="F:ubiquitin-protein transferase activity"/>
    <property type="evidence" value="ECO:0007669"/>
    <property type="project" value="TreeGrafter"/>
</dbReference>
<evidence type="ECO:0000256" key="2">
    <source>
        <dbReference type="ARBA" id="ARBA00023043"/>
    </source>
</evidence>
<dbReference type="GO" id="GO:0070531">
    <property type="term" value="C:BRCA1-A complex"/>
    <property type="evidence" value="ECO:0007669"/>
    <property type="project" value="TreeGrafter"/>
</dbReference>
<dbReference type="Proteomes" id="UP000683360">
    <property type="component" value="Unassembled WGS sequence"/>
</dbReference>
<dbReference type="InterPro" id="IPR036770">
    <property type="entry name" value="Ankyrin_rpt-contain_sf"/>
</dbReference>
<dbReference type="SMART" id="SM00248">
    <property type="entry name" value="ANK"/>
    <property type="match status" value="6"/>
</dbReference>
<dbReference type="InterPro" id="IPR002110">
    <property type="entry name" value="Ankyrin_rpt"/>
</dbReference>
<gene>
    <name evidence="4" type="ORF">MEDL_44937</name>
</gene>
<protein>
    <submittedName>
        <fullName evidence="4">Uncharacterized protein</fullName>
    </submittedName>
</protein>
<dbReference type="PANTHER" id="PTHR24171">
    <property type="entry name" value="ANKYRIN REPEAT DOMAIN-CONTAINING PROTEIN 39-RELATED"/>
    <property type="match status" value="1"/>
</dbReference>
<evidence type="ECO:0000313" key="5">
    <source>
        <dbReference type="Proteomes" id="UP000683360"/>
    </source>
</evidence>
<feature type="repeat" description="ANK" evidence="3">
    <location>
        <begin position="203"/>
        <end position="226"/>
    </location>
</feature>
<feature type="repeat" description="ANK" evidence="3">
    <location>
        <begin position="238"/>
        <end position="261"/>
    </location>
</feature>
<dbReference type="PROSITE" id="PS50297">
    <property type="entry name" value="ANK_REP_REGION"/>
    <property type="match status" value="3"/>
</dbReference>
<name>A0A8S3TF98_MYTED</name>
<evidence type="ECO:0000256" key="1">
    <source>
        <dbReference type="ARBA" id="ARBA00022737"/>
    </source>
</evidence>
<keyword evidence="1" id="KW-0677">Repeat</keyword>
<dbReference type="GO" id="GO:0085020">
    <property type="term" value="P:protein K6-linked ubiquitination"/>
    <property type="evidence" value="ECO:0007669"/>
    <property type="project" value="TreeGrafter"/>
</dbReference>
<dbReference type="GO" id="GO:0031436">
    <property type="term" value="C:BRCA1-BARD1 complex"/>
    <property type="evidence" value="ECO:0007669"/>
    <property type="project" value="TreeGrafter"/>
</dbReference>
<dbReference type="PANTHER" id="PTHR24171:SF8">
    <property type="entry name" value="BRCA1-ASSOCIATED RING DOMAIN PROTEIN 1"/>
    <property type="match status" value="1"/>
</dbReference>
<dbReference type="EMBL" id="CAJPWZ010002167">
    <property type="protein sequence ID" value="CAG2232193.1"/>
    <property type="molecule type" value="Genomic_DNA"/>
</dbReference>
<organism evidence="4 5">
    <name type="scientific">Mytilus edulis</name>
    <name type="common">Blue mussel</name>
    <dbReference type="NCBI Taxonomy" id="6550"/>
    <lineage>
        <taxon>Eukaryota</taxon>
        <taxon>Metazoa</taxon>
        <taxon>Spiralia</taxon>
        <taxon>Lophotrochozoa</taxon>
        <taxon>Mollusca</taxon>
        <taxon>Bivalvia</taxon>
        <taxon>Autobranchia</taxon>
        <taxon>Pteriomorphia</taxon>
        <taxon>Mytilida</taxon>
        <taxon>Mytiloidea</taxon>
        <taxon>Mytilidae</taxon>
        <taxon>Mytilinae</taxon>
        <taxon>Mytilus</taxon>
    </lineage>
</organism>
<dbReference type="Pfam" id="PF12796">
    <property type="entry name" value="Ank_2"/>
    <property type="match status" value="1"/>
</dbReference>
<keyword evidence="2 3" id="KW-0040">ANK repeat</keyword>
<evidence type="ECO:0000256" key="3">
    <source>
        <dbReference type="PROSITE-ProRule" id="PRU00023"/>
    </source>
</evidence>
<dbReference type="Pfam" id="PF00023">
    <property type="entry name" value="Ank"/>
    <property type="match status" value="1"/>
</dbReference>
<accession>A0A8S3TF98</accession>
<feature type="repeat" description="ANK" evidence="3">
    <location>
        <begin position="306"/>
        <end position="328"/>
    </location>
</feature>
<dbReference type="OrthoDB" id="7464126at2759"/>
<keyword evidence="5" id="KW-1185">Reference proteome</keyword>
<dbReference type="Pfam" id="PF13637">
    <property type="entry name" value="Ank_4"/>
    <property type="match status" value="1"/>
</dbReference>
<dbReference type="Gene3D" id="1.25.40.20">
    <property type="entry name" value="Ankyrin repeat-containing domain"/>
    <property type="match status" value="2"/>
</dbReference>
<comment type="caution">
    <text evidence="4">The sequence shown here is derived from an EMBL/GenBank/DDBJ whole genome shotgun (WGS) entry which is preliminary data.</text>
</comment>